<dbReference type="Pfam" id="PF12146">
    <property type="entry name" value="Hydrolase_4"/>
    <property type="match status" value="1"/>
</dbReference>
<dbReference type="Gene3D" id="3.40.50.1820">
    <property type="entry name" value="alpha/beta hydrolase"/>
    <property type="match status" value="1"/>
</dbReference>
<accession>A0A1Y6B7E0</accession>
<gene>
    <name evidence="2" type="ORF">SAMN06296036_101128</name>
</gene>
<dbReference type="OrthoDB" id="5291025at2"/>
<feature type="domain" description="Serine aminopeptidase S33" evidence="1">
    <location>
        <begin position="39"/>
        <end position="282"/>
    </location>
</feature>
<dbReference type="InterPro" id="IPR022742">
    <property type="entry name" value="Hydrolase_4"/>
</dbReference>
<evidence type="ECO:0000313" key="3">
    <source>
        <dbReference type="Proteomes" id="UP000192907"/>
    </source>
</evidence>
<dbReference type="PANTHER" id="PTHR11614">
    <property type="entry name" value="PHOSPHOLIPASE-RELATED"/>
    <property type="match status" value="1"/>
</dbReference>
<keyword evidence="2" id="KW-0378">Hydrolase</keyword>
<reference evidence="3" key="1">
    <citation type="submission" date="2017-04" db="EMBL/GenBank/DDBJ databases">
        <authorList>
            <person name="Varghese N."/>
            <person name="Submissions S."/>
        </authorList>
    </citation>
    <scope>NUCLEOTIDE SEQUENCE [LARGE SCALE GENOMIC DNA]</scope>
    <source>
        <strain evidence="3">RKEM611</strain>
    </source>
</reference>
<dbReference type="SUPFAM" id="SSF53474">
    <property type="entry name" value="alpha/beta-Hydrolases"/>
    <property type="match status" value="1"/>
</dbReference>
<protein>
    <submittedName>
        <fullName evidence="2">Lysophospholipase, alpha-beta hydrolase superfamily</fullName>
    </submittedName>
</protein>
<evidence type="ECO:0000259" key="1">
    <source>
        <dbReference type="Pfam" id="PF12146"/>
    </source>
</evidence>
<keyword evidence="3" id="KW-1185">Reference proteome</keyword>
<name>A0A1Y6B7E0_9BACT</name>
<dbReference type="InterPro" id="IPR051044">
    <property type="entry name" value="MAG_DAG_Lipase"/>
</dbReference>
<dbReference type="AlphaFoldDB" id="A0A1Y6B7E0"/>
<organism evidence="2 3">
    <name type="scientific">Pseudobacteriovorax antillogorgiicola</name>
    <dbReference type="NCBI Taxonomy" id="1513793"/>
    <lineage>
        <taxon>Bacteria</taxon>
        <taxon>Pseudomonadati</taxon>
        <taxon>Bdellovibrionota</taxon>
        <taxon>Oligoflexia</taxon>
        <taxon>Oligoflexales</taxon>
        <taxon>Pseudobacteriovoracaceae</taxon>
        <taxon>Pseudobacteriovorax</taxon>
    </lineage>
</organism>
<proteinExistence type="predicted"/>
<dbReference type="EMBL" id="FWZT01000001">
    <property type="protein sequence ID" value="SME88236.1"/>
    <property type="molecule type" value="Genomic_DNA"/>
</dbReference>
<sequence length="310" mass="34813">MVAREIIMGREKQWTYSQVKSKDGTAIRYGHWRGKTSSNHTLVFLNGRSEWLEKYEDIAKLIQVKPDCDILSWDHRGQGGSGGLRSHVDSYDEFLSDGRTVLEHALGSDTTYTIMAHSMGGLIALYGTLKKVFRPQQLILSSPLLMLPDQPIKRSIYIPASKVACRLTMARKSPGVGGQHDIYPGNSLTRSFSGFQRVQESPYPIPSPTFGWVNATDEAIRFVHDPKNLQGLLCPVLILGGSAEAVVDHRGFSHWVHEASKASDEPISFFNIPGARHELLNEIGRTITTARRNILYWMKQEGFKNEVFQD</sequence>
<dbReference type="Proteomes" id="UP000192907">
    <property type="component" value="Unassembled WGS sequence"/>
</dbReference>
<dbReference type="InterPro" id="IPR029058">
    <property type="entry name" value="AB_hydrolase_fold"/>
</dbReference>
<evidence type="ECO:0000313" key="2">
    <source>
        <dbReference type="EMBL" id="SME88236.1"/>
    </source>
</evidence>
<dbReference type="STRING" id="1513793.SAMN06296036_101128"/>
<dbReference type="GO" id="GO:0016787">
    <property type="term" value="F:hydrolase activity"/>
    <property type="evidence" value="ECO:0007669"/>
    <property type="project" value="UniProtKB-KW"/>
</dbReference>